<gene>
    <name evidence="1" type="ORF">DCHRY22_LOCUS6024</name>
</gene>
<reference evidence="1" key="1">
    <citation type="submission" date="2021-09" db="EMBL/GenBank/DDBJ databases">
        <authorList>
            <person name="Martin H S."/>
        </authorList>
    </citation>
    <scope>NUCLEOTIDE SEQUENCE</scope>
</reference>
<dbReference type="Proteomes" id="UP000789524">
    <property type="component" value="Unassembled WGS sequence"/>
</dbReference>
<proteinExistence type="predicted"/>
<evidence type="ECO:0000313" key="1">
    <source>
        <dbReference type="EMBL" id="CAG9565118.1"/>
    </source>
</evidence>
<keyword evidence="2" id="KW-1185">Reference proteome</keyword>
<comment type="caution">
    <text evidence="1">The sequence shown here is derived from an EMBL/GenBank/DDBJ whole genome shotgun (WGS) entry which is preliminary data.</text>
</comment>
<dbReference type="AlphaFoldDB" id="A0A8J2W0F8"/>
<accession>A0A8J2W0F8</accession>
<protein>
    <submittedName>
        <fullName evidence="1">(African queen) hypothetical protein</fullName>
    </submittedName>
</protein>
<name>A0A8J2W0F8_9NEOP</name>
<sequence>MCFDPRVATVLHDWRLATGGHELFINDGSTRSADWTPTTAGCQCVREEEAVVGGGGAHTYTHTHTQSPTIVEEDHQVEVQDRSWML</sequence>
<organism evidence="1 2">
    <name type="scientific">Danaus chrysippus</name>
    <name type="common">African queen</name>
    <dbReference type="NCBI Taxonomy" id="151541"/>
    <lineage>
        <taxon>Eukaryota</taxon>
        <taxon>Metazoa</taxon>
        <taxon>Ecdysozoa</taxon>
        <taxon>Arthropoda</taxon>
        <taxon>Hexapoda</taxon>
        <taxon>Insecta</taxon>
        <taxon>Pterygota</taxon>
        <taxon>Neoptera</taxon>
        <taxon>Endopterygota</taxon>
        <taxon>Lepidoptera</taxon>
        <taxon>Glossata</taxon>
        <taxon>Ditrysia</taxon>
        <taxon>Papilionoidea</taxon>
        <taxon>Nymphalidae</taxon>
        <taxon>Danainae</taxon>
        <taxon>Danaini</taxon>
        <taxon>Danaina</taxon>
        <taxon>Danaus</taxon>
        <taxon>Anosia</taxon>
    </lineage>
</organism>
<dbReference type="EMBL" id="CAKASE010000053">
    <property type="protein sequence ID" value="CAG9565118.1"/>
    <property type="molecule type" value="Genomic_DNA"/>
</dbReference>
<evidence type="ECO:0000313" key="2">
    <source>
        <dbReference type="Proteomes" id="UP000789524"/>
    </source>
</evidence>